<keyword evidence="2" id="KW-0812">Transmembrane</keyword>
<accession>A0A1B0BTY3</accession>
<proteinExistence type="predicted"/>
<feature type="compositionally biased region" description="Polar residues" evidence="1">
    <location>
        <begin position="8"/>
        <end position="30"/>
    </location>
</feature>
<dbReference type="Proteomes" id="UP000092460">
    <property type="component" value="Unassembled WGS sequence"/>
</dbReference>
<organism evidence="3 4">
    <name type="scientific">Glossina palpalis gambiensis</name>
    <dbReference type="NCBI Taxonomy" id="67801"/>
    <lineage>
        <taxon>Eukaryota</taxon>
        <taxon>Metazoa</taxon>
        <taxon>Ecdysozoa</taxon>
        <taxon>Arthropoda</taxon>
        <taxon>Hexapoda</taxon>
        <taxon>Insecta</taxon>
        <taxon>Pterygota</taxon>
        <taxon>Neoptera</taxon>
        <taxon>Endopterygota</taxon>
        <taxon>Diptera</taxon>
        <taxon>Brachycera</taxon>
        <taxon>Muscomorpha</taxon>
        <taxon>Hippoboscoidea</taxon>
        <taxon>Glossinidae</taxon>
        <taxon>Glossina</taxon>
    </lineage>
</organism>
<evidence type="ECO:0000313" key="3">
    <source>
        <dbReference type="EnsemblMetazoa" id="GPPI040439-PA"/>
    </source>
</evidence>
<sequence length="160" mass="16516">MAPRHVNMQHTMNLSNGSPLSTWTHSSPSPSIRPGVAGALPNSPMVGVMRRRSSSWLFATITPRLMGSSLVHGFIVSLAVVMLAGSSVVIVLTVIGSAVGVMMVTSSASSMGSLALTRASPSMAARSSSAAAIFIRLRWASAAVHQARDKACGSHLASSC</sequence>
<dbReference type="EMBL" id="JXJN01020412">
    <property type="status" value="NOT_ANNOTATED_CDS"/>
    <property type="molecule type" value="Genomic_DNA"/>
</dbReference>
<dbReference type="EMBL" id="JXJN01020413">
    <property type="status" value="NOT_ANNOTATED_CDS"/>
    <property type="molecule type" value="Genomic_DNA"/>
</dbReference>
<keyword evidence="2" id="KW-1133">Transmembrane helix</keyword>
<dbReference type="VEuPathDB" id="VectorBase:GPPI040439"/>
<dbReference type="AlphaFoldDB" id="A0A1B0BTY3"/>
<dbReference type="EnsemblMetazoa" id="GPPI040439-RA">
    <property type="protein sequence ID" value="GPPI040439-PA"/>
    <property type="gene ID" value="GPPI040439"/>
</dbReference>
<evidence type="ECO:0000256" key="2">
    <source>
        <dbReference type="SAM" id="Phobius"/>
    </source>
</evidence>
<protein>
    <submittedName>
        <fullName evidence="3">Uncharacterized protein</fullName>
    </submittedName>
</protein>
<keyword evidence="4" id="KW-1185">Reference proteome</keyword>
<reference evidence="3" key="2">
    <citation type="submission" date="2020-05" db="UniProtKB">
        <authorList>
            <consortium name="EnsemblMetazoa"/>
        </authorList>
    </citation>
    <scope>IDENTIFICATION</scope>
    <source>
        <strain evidence="3">IAEA</strain>
    </source>
</reference>
<evidence type="ECO:0000256" key="1">
    <source>
        <dbReference type="SAM" id="MobiDB-lite"/>
    </source>
</evidence>
<feature type="region of interest" description="Disordered" evidence="1">
    <location>
        <begin position="1"/>
        <end position="36"/>
    </location>
</feature>
<keyword evidence="2" id="KW-0472">Membrane</keyword>
<feature type="transmembrane region" description="Helical" evidence="2">
    <location>
        <begin position="81"/>
        <end position="104"/>
    </location>
</feature>
<name>A0A1B0BTY3_9MUSC</name>
<feature type="transmembrane region" description="Helical" evidence="2">
    <location>
        <begin position="55"/>
        <end position="75"/>
    </location>
</feature>
<reference evidence="4" key="1">
    <citation type="submission" date="2015-01" db="EMBL/GenBank/DDBJ databases">
        <authorList>
            <person name="Aksoy S."/>
            <person name="Warren W."/>
            <person name="Wilson R.K."/>
        </authorList>
    </citation>
    <scope>NUCLEOTIDE SEQUENCE [LARGE SCALE GENOMIC DNA]</scope>
    <source>
        <strain evidence="4">IAEA</strain>
    </source>
</reference>
<evidence type="ECO:0000313" key="4">
    <source>
        <dbReference type="Proteomes" id="UP000092460"/>
    </source>
</evidence>